<name>A0A512NAX8_9HYPH</name>
<dbReference type="InterPro" id="IPR001753">
    <property type="entry name" value="Enoyl-CoA_hydra/iso"/>
</dbReference>
<evidence type="ECO:0000313" key="3">
    <source>
        <dbReference type="Proteomes" id="UP000321058"/>
    </source>
</evidence>
<dbReference type="Gene3D" id="1.10.12.10">
    <property type="entry name" value="Lyase 2-enoyl-coa Hydratase, Chain A, domain 2"/>
    <property type="match status" value="1"/>
</dbReference>
<dbReference type="OrthoDB" id="9795613at2"/>
<dbReference type="SUPFAM" id="SSF52096">
    <property type="entry name" value="ClpP/crotonase"/>
    <property type="match status" value="1"/>
</dbReference>
<accession>A0A512NAX8</accession>
<organism evidence="2 3">
    <name type="scientific">Reyranella soli</name>
    <dbReference type="NCBI Taxonomy" id="1230389"/>
    <lineage>
        <taxon>Bacteria</taxon>
        <taxon>Pseudomonadati</taxon>
        <taxon>Pseudomonadota</taxon>
        <taxon>Alphaproteobacteria</taxon>
        <taxon>Hyphomicrobiales</taxon>
        <taxon>Reyranellaceae</taxon>
        <taxon>Reyranella</taxon>
    </lineage>
</organism>
<dbReference type="InterPro" id="IPR014748">
    <property type="entry name" value="Enoyl-CoA_hydra_C"/>
</dbReference>
<proteinExistence type="inferred from homology"/>
<dbReference type="PANTHER" id="PTHR42964">
    <property type="entry name" value="ENOYL-COA HYDRATASE"/>
    <property type="match status" value="1"/>
</dbReference>
<dbReference type="Pfam" id="PF00378">
    <property type="entry name" value="ECH_1"/>
    <property type="match status" value="1"/>
</dbReference>
<dbReference type="EMBL" id="BKAJ01000054">
    <property type="protein sequence ID" value="GEP56093.1"/>
    <property type="molecule type" value="Genomic_DNA"/>
</dbReference>
<keyword evidence="3" id="KW-1185">Reference proteome</keyword>
<dbReference type="GO" id="GO:0003824">
    <property type="term" value="F:catalytic activity"/>
    <property type="evidence" value="ECO:0007669"/>
    <property type="project" value="UniProtKB-ARBA"/>
</dbReference>
<dbReference type="Proteomes" id="UP000321058">
    <property type="component" value="Unassembled WGS sequence"/>
</dbReference>
<dbReference type="AlphaFoldDB" id="A0A512NAX8"/>
<dbReference type="PANTHER" id="PTHR42964:SF1">
    <property type="entry name" value="POLYKETIDE BIOSYNTHESIS ENOYL-COA HYDRATASE PKSH-RELATED"/>
    <property type="match status" value="1"/>
</dbReference>
<comment type="similarity">
    <text evidence="1">Belongs to the enoyl-CoA hydratase/isomerase family.</text>
</comment>
<comment type="caution">
    <text evidence="2">The sequence shown here is derived from an EMBL/GenBank/DDBJ whole genome shotgun (WGS) entry which is preliminary data.</text>
</comment>
<gene>
    <name evidence="2" type="primary">atuE_1</name>
    <name evidence="2" type="ORF">RSO01_32590</name>
</gene>
<dbReference type="InterPro" id="IPR051683">
    <property type="entry name" value="Enoyl-CoA_Hydratase/Isomerase"/>
</dbReference>
<protein>
    <submittedName>
        <fullName evidence="2">Isohexenylglutaconyl-CoA hydratase</fullName>
    </submittedName>
</protein>
<dbReference type="RefSeq" id="WP_147150169.1">
    <property type="nucleotide sequence ID" value="NZ_BKAJ01000054.1"/>
</dbReference>
<dbReference type="Gene3D" id="3.90.226.10">
    <property type="entry name" value="2-enoyl-CoA Hydratase, Chain A, domain 1"/>
    <property type="match status" value="1"/>
</dbReference>
<evidence type="ECO:0000313" key="2">
    <source>
        <dbReference type="EMBL" id="GEP56093.1"/>
    </source>
</evidence>
<dbReference type="CDD" id="cd06558">
    <property type="entry name" value="crotonase-like"/>
    <property type="match status" value="1"/>
</dbReference>
<dbReference type="InterPro" id="IPR029045">
    <property type="entry name" value="ClpP/crotonase-like_dom_sf"/>
</dbReference>
<reference evidence="2 3" key="1">
    <citation type="submission" date="2019-07" db="EMBL/GenBank/DDBJ databases">
        <title>Whole genome shotgun sequence of Reyranella soli NBRC 108950.</title>
        <authorList>
            <person name="Hosoyama A."/>
            <person name="Uohara A."/>
            <person name="Ohji S."/>
            <person name="Ichikawa N."/>
        </authorList>
    </citation>
    <scope>NUCLEOTIDE SEQUENCE [LARGE SCALE GENOMIC DNA]</scope>
    <source>
        <strain evidence="2 3">NBRC 108950</strain>
    </source>
</reference>
<sequence length="269" mass="28830">MADYANIKLERDGAVARLMLNRPERRNALTHAMMLELEDAFAELRQDNRCRALVIRGAGGHFSAGGDLDAMAAMPPKPANGAADPLVAAYRQFGDALLALNELPQVTISIVEGSAVGGGFGMACCSDVVILHESAAFGMPEPKVGFIPSQILPFVVRRVGEGPARDLAVTGRVIDAREAHRLGIGRHFCANTAEINRTLKAVLDNVLRLEPEAVAAVKRLVLSSATRDDRAVLDDAAESLVGLLRRPQAAEGIRHFMAKTLPPWAKEQG</sequence>
<evidence type="ECO:0000256" key="1">
    <source>
        <dbReference type="ARBA" id="ARBA00005254"/>
    </source>
</evidence>
<dbReference type="GO" id="GO:0008300">
    <property type="term" value="P:isoprenoid catabolic process"/>
    <property type="evidence" value="ECO:0007669"/>
    <property type="project" value="TreeGrafter"/>
</dbReference>